<name>A0ABU6Q936_9FABA</name>
<keyword evidence="5 9" id="KW-0378">Hydrolase</keyword>
<accession>A0ABU6Q936</accession>
<dbReference type="InterPro" id="IPR011050">
    <property type="entry name" value="Pectin_lyase_fold/virulence"/>
</dbReference>
<dbReference type="Proteomes" id="UP001341840">
    <property type="component" value="Unassembled WGS sequence"/>
</dbReference>
<feature type="chain" id="PRO_5047102422" description="Exopolygalacturonase-like" evidence="10">
    <location>
        <begin position="26"/>
        <end position="427"/>
    </location>
</feature>
<evidence type="ECO:0000256" key="5">
    <source>
        <dbReference type="ARBA" id="ARBA00022801"/>
    </source>
</evidence>
<keyword evidence="6 9" id="KW-0326">Glycosidase</keyword>
<dbReference type="PROSITE" id="PS00502">
    <property type="entry name" value="POLYGALACTURONASE"/>
    <property type="match status" value="1"/>
</dbReference>
<evidence type="ECO:0000256" key="8">
    <source>
        <dbReference type="PROSITE-ProRule" id="PRU10052"/>
    </source>
</evidence>
<comment type="similarity">
    <text evidence="2 9">Belongs to the glycosyl hydrolase 28 family.</text>
</comment>
<keyword evidence="10" id="KW-0732">Signal</keyword>
<dbReference type="InterPro" id="IPR006626">
    <property type="entry name" value="PbH1"/>
</dbReference>
<evidence type="ECO:0000256" key="3">
    <source>
        <dbReference type="ARBA" id="ARBA00022512"/>
    </source>
</evidence>
<evidence type="ECO:0000256" key="6">
    <source>
        <dbReference type="ARBA" id="ARBA00023295"/>
    </source>
</evidence>
<gene>
    <name evidence="11" type="ORF">PIB30_019806</name>
</gene>
<keyword evidence="12" id="KW-1185">Reference proteome</keyword>
<keyword evidence="4" id="KW-0964">Secreted</keyword>
<dbReference type="InterPro" id="IPR012334">
    <property type="entry name" value="Pectin_lyas_fold"/>
</dbReference>
<dbReference type="Gene3D" id="2.160.20.10">
    <property type="entry name" value="Single-stranded right-handed beta-helix, Pectin lyase-like"/>
    <property type="match status" value="1"/>
</dbReference>
<dbReference type="Pfam" id="PF00295">
    <property type="entry name" value="Glyco_hydro_28"/>
    <property type="match status" value="1"/>
</dbReference>
<evidence type="ECO:0000313" key="11">
    <source>
        <dbReference type="EMBL" id="MED6108028.1"/>
    </source>
</evidence>
<organism evidence="11 12">
    <name type="scientific">Stylosanthes scabra</name>
    <dbReference type="NCBI Taxonomy" id="79078"/>
    <lineage>
        <taxon>Eukaryota</taxon>
        <taxon>Viridiplantae</taxon>
        <taxon>Streptophyta</taxon>
        <taxon>Embryophyta</taxon>
        <taxon>Tracheophyta</taxon>
        <taxon>Spermatophyta</taxon>
        <taxon>Magnoliopsida</taxon>
        <taxon>eudicotyledons</taxon>
        <taxon>Gunneridae</taxon>
        <taxon>Pentapetalae</taxon>
        <taxon>rosids</taxon>
        <taxon>fabids</taxon>
        <taxon>Fabales</taxon>
        <taxon>Fabaceae</taxon>
        <taxon>Papilionoideae</taxon>
        <taxon>50 kb inversion clade</taxon>
        <taxon>dalbergioids sensu lato</taxon>
        <taxon>Dalbergieae</taxon>
        <taxon>Pterocarpus clade</taxon>
        <taxon>Stylosanthes</taxon>
    </lineage>
</organism>
<sequence length="427" mass="46171">MVVAKRVGVDVILWLAMAFVVAVEGGKQRVRPVIGPDIYEGHNVAKDVLAPGEKINNVMSFGAKPDGKFDCTQAFMDAWRATCKSKVQARILVPQGKFVVSSMYFSGPCTTPGPVTVQVEGTVIATTDISEYADGEWLMFQDLSGFKLIGGGTFDGQGKDSWSETENCETTNSESACVRNPSSIFFDNVSNGIIQNIKSLNPKGFHIFITNSANIRLRLLKLASADTSPNTDGIHLSHTINVKISKSTIETGDDCVSMIQGVSNVSIKRLKCGPGHGISIGSLGKYENELEVRGIRVENCTLVGTTNGLRIKSWPEKYAGLATDISFTDVTMENVKNPIIIDQEYQCTPGNCKKKPSLVKIANVDFINVKGSTISPIAVDLRCSHQFPCQNVRLHNIDLKLVPSPAGSRCANIKPIYGGIQMPPACP</sequence>
<evidence type="ECO:0000256" key="2">
    <source>
        <dbReference type="ARBA" id="ARBA00008834"/>
    </source>
</evidence>
<reference evidence="11 12" key="1">
    <citation type="journal article" date="2023" name="Plants (Basel)">
        <title>Bridging the Gap: Combining Genomics and Transcriptomics Approaches to Understand Stylosanthes scabra, an Orphan Legume from the Brazilian Caatinga.</title>
        <authorList>
            <person name="Ferreira-Neto J.R.C."/>
            <person name="da Silva M.D."/>
            <person name="Binneck E."/>
            <person name="de Melo N.F."/>
            <person name="da Silva R.H."/>
            <person name="de Melo A.L.T.M."/>
            <person name="Pandolfi V."/>
            <person name="Bustamante F.O."/>
            <person name="Brasileiro-Vidal A.C."/>
            <person name="Benko-Iseppon A.M."/>
        </authorList>
    </citation>
    <scope>NUCLEOTIDE SEQUENCE [LARGE SCALE GENOMIC DNA]</scope>
    <source>
        <tissue evidence="11">Leaves</tissue>
    </source>
</reference>
<comment type="subcellular location">
    <subcellularLocation>
        <location evidence="1">Secreted</location>
        <location evidence="1">Cell wall</location>
    </subcellularLocation>
</comment>
<dbReference type="SUPFAM" id="SSF51126">
    <property type="entry name" value="Pectin lyase-like"/>
    <property type="match status" value="1"/>
</dbReference>
<keyword evidence="7" id="KW-0961">Cell wall biogenesis/degradation</keyword>
<evidence type="ECO:0000313" key="12">
    <source>
        <dbReference type="Proteomes" id="UP001341840"/>
    </source>
</evidence>
<dbReference type="EMBL" id="JASCZI010000062">
    <property type="protein sequence ID" value="MED6108028.1"/>
    <property type="molecule type" value="Genomic_DNA"/>
</dbReference>
<evidence type="ECO:0000256" key="10">
    <source>
        <dbReference type="SAM" id="SignalP"/>
    </source>
</evidence>
<comment type="caution">
    <text evidence="11">The sequence shown here is derived from an EMBL/GenBank/DDBJ whole genome shotgun (WGS) entry which is preliminary data.</text>
</comment>
<dbReference type="PANTHER" id="PTHR31375">
    <property type="match status" value="1"/>
</dbReference>
<proteinExistence type="inferred from homology"/>
<keyword evidence="3" id="KW-0134">Cell wall</keyword>
<dbReference type="InterPro" id="IPR000743">
    <property type="entry name" value="Glyco_hydro_28"/>
</dbReference>
<evidence type="ECO:0000256" key="9">
    <source>
        <dbReference type="RuleBase" id="RU361169"/>
    </source>
</evidence>
<evidence type="ECO:0000256" key="1">
    <source>
        <dbReference type="ARBA" id="ARBA00004191"/>
    </source>
</evidence>
<protein>
    <recommendedName>
        <fullName evidence="13">Exopolygalacturonase-like</fullName>
    </recommendedName>
</protein>
<dbReference type="SMART" id="SM00710">
    <property type="entry name" value="PbH1"/>
    <property type="match status" value="3"/>
</dbReference>
<evidence type="ECO:0000256" key="4">
    <source>
        <dbReference type="ARBA" id="ARBA00022525"/>
    </source>
</evidence>
<feature type="signal peptide" evidence="10">
    <location>
        <begin position="1"/>
        <end position="25"/>
    </location>
</feature>
<feature type="active site" evidence="8">
    <location>
        <position position="276"/>
    </location>
</feature>
<evidence type="ECO:0008006" key="13">
    <source>
        <dbReference type="Google" id="ProtNLM"/>
    </source>
</evidence>
<evidence type="ECO:0000256" key="7">
    <source>
        <dbReference type="ARBA" id="ARBA00023316"/>
    </source>
</evidence>